<organism evidence="6 7">
    <name type="scientific">Mucor velutinosus</name>
    <dbReference type="NCBI Taxonomy" id="708070"/>
    <lineage>
        <taxon>Eukaryota</taxon>
        <taxon>Fungi</taxon>
        <taxon>Fungi incertae sedis</taxon>
        <taxon>Mucoromycota</taxon>
        <taxon>Mucoromycotina</taxon>
        <taxon>Mucoromycetes</taxon>
        <taxon>Mucorales</taxon>
        <taxon>Mucorineae</taxon>
        <taxon>Mucoraceae</taxon>
        <taxon>Mucor</taxon>
    </lineage>
</organism>
<evidence type="ECO:0000256" key="1">
    <source>
        <dbReference type="ARBA" id="ARBA00022443"/>
    </source>
</evidence>
<dbReference type="GO" id="GO:0031097">
    <property type="term" value="C:medial cortex"/>
    <property type="evidence" value="ECO:0007669"/>
    <property type="project" value="TreeGrafter"/>
</dbReference>
<dbReference type="PANTHER" id="PTHR47174:SF1">
    <property type="entry name" value="REDUCED VIABILITY UPON STARVATION PROTEIN 167"/>
    <property type="match status" value="1"/>
</dbReference>
<dbReference type="SMART" id="SM00721">
    <property type="entry name" value="BAR"/>
    <property type="match status" value="1"/>
</dbReference>
<dbReference type="Pfam" id="PF03114">
    <property type="entry name" value="BAR"/>
    <property type="match status" value="1"/>
</dbReference>
<feature type="compositionally biased region" description="Polar residues" evidence="3">
    <location>
        <begin position="278"/>
        <end position="291"/>
    </location>
</feature>
<feature type="domain" description="SH3" evidence="4">
    <location>
        <begin position="594"/>
        <end position="655"/>
    </location>
</feature>
<evidence type="ECO:0000259" key="5">
    <source>
        <dbReference type="PROSITE" id="PS51021"/>
    </source>
</evidence>
<dbReference type="InterPro" id="IPR027267">
    <property type="entry name" value="AH/BAR_dom_sf"/>
</dbReference>
<feature type="domain" description="BAR" evidence="5">
    <location>
        <begin position="1"/>
        <end position="240"/>
    </location>
</feature>
<evidence type="ECO:0000313" key="6">
    <source>
        <dbReference type="EMBL" id="KAK4509761.1"/>
    </source>
</evidence>
<dbReference type="GO" id="GO:0043332">
    <property type="term" value="C:mating projection tip"/>
    <property type="evidence" value="ECO:0007669"/>
    <property type="project" value="TreeGrafter"/>
</dbReference>
<keyword evidence="7" id="KW-1185">Reference proteome</keyword>
<sequence length="659" mass="75014">MGSQPDVTRDLEYLELEKRYKEIVAFADELRLETMAYRDHIANMLNHQFHCANYLAGVCGLVMEEEDPLDERVVRLPKREAEDIAPEMRQALEDYATAMAYCREESFSILDDLDALVVRPANRFHMITKTIDKTITKREHKLIDFDRHRIAYMKYSAISEPSPSEEKNMFKLQTQFDNAAADYDYFNNMLKDELVRFLDMSQEFIEPVFQQFYNIQSRIVGGFYSRIYEVIQHNGAVFPTLNMPIEDGFRSRLKEFNAREELDRSELFKDGIKPWQRGSTHSRYAKQQQPQRDAYYSEDEEDDEYLSTTQGYSMNRTLSNRSSSSSLGGGRRSSMTHTYNEQCSNDRLPAYSERRPSITERKTSVPDRKAPFVSDRPSYNDRRPSISDRKSSVSSYSSDRKPPLAEKPSFSDKRPSISERPSFANRRSSVSERPPISERPSINNPRQPPALSPRPSFTARNRSLSTSNAPPPIKSPSTHMLQSNYSNSNSNSRRQDGANGSIVKGLQLNLTEELNKTFSSTSSSTASSRVPSYRSELSPPTSTSTSSPSTPPATNDGYRRRNTVSSPFSDDAATQSVKKKRAPPPPPPSKKVANRKEIVEALYELNAPQDGDLSFHVGDLIEVLEKSDKTHDWWKGRLGDQTGMFPGKLSARVAQVIHD</sequence>
<dbReference type="PANTHER" id="PTHR47174">
    <property type="entry name" value="BRIDGING INTEGRATOR 3"/>
    <property type="match status" value="1"/>
</dbReference>
<dbReference type="GO" id="GO:0097320">
    <property type="term" value="P:plasma membrane tubulation"/>
    <property type="evidence" value="ECO:0007669"/>
    <property type="project" value="TreeGrafter"/>
</dbReference>
<dbReference type="PROSITE" id="PS51021">
    <property type="entry name" value="BAR"/>
    <property type="match status" value="1"/>
</dbReference>
<dbReference type="InterPro" id="IPR001452">
    <property type="entry name" value="SH3_domain"/>
</dbReference>
<dbReference type="GO" id="GO:1990528">
    <property type="term" value="C:Rvs161p-Rvs167p complex"/>
    <property type="evidence" value="ECO:0007669"/>
    <property type="project" value="TreeGrafter"/>
</dbReference>
<dbReference type="Proteomes" id="UP001304243">
    <property type="component" value="Unassembled WGS sequence"/>
</dbReference>
<evidence type="ECO:0000256" key="3">
    <source>
        <dbReference type="SAM" id="MobiDB-lite"/>
    </source>
</evidence>
<dbReference type="GO" id="GO:0051666">
    <property type="term" value="P:actin cortical patch localization"/>
    <property type="evidence" value="ECO:0007669"/>
    <property type="project" value="InterPro"/>
</dbReference>
<dbReference type="RefSeq" id="XP_064676427.1">
    <property type="nucleotide sequence ID" value="XM_064826329.1"/>
</dbReference>
<keyword evidence="1 2" id="KW-0728">SH3 domain</keyword>
<dbReference type="AlphaFoldDB" id="A0AAN7D332"/>
<dbReference type="GO" id="GO:0008289">
    <property type="term" value="F:lipid binding"/>
    <property type="evidence" value="ECO:0007669"/>
    <property type="project" value="TreeGrafter"/>
</dbReference>
<name>A0AAN7D332_9FUNG</name>
<feature type="compositionally biased region" description="Basic and acidic residues" evidence="3">
    <location>
        <begin position="398"/>
        <end position="417"/>
    </location>
</feature>
<dbReference type="PROSITE" id="PS50002">
    <property type="entry name" value="SH3"/>
    <property type="match status" value="1"/>
</dbReference>
<dbReference type="Pfam" id="PF00018">
    <property type="entry name" value="SH3_1"/>
    <property type="match status" value="1"/>
</dbReference>
<dbReference type="GO" id="GO:0006897">
    <property type="term" value="P:endocytosis"/>
    <property type="evidence" value="ECO:0007669"/>
    <property type="project" value="InterPro"/>
</dbReference>
<feature type="region of interest" description="Disordered" evidence="3">
    <location>
        <begin position="278"/>
        <end position="504"/>
    </location>
</feature>
<feature type="compositionally biased region" description="Acidic residues" evidence="3">
    <location>
        <begin position="296"/>
        <end position="305"/>
    </location>
</feature>
<protein>
    <submittedName>
        <fullName evidence="6">Uncharacterized protein</fullName>
    </submittedName>
</protein>
<dbReference type="Gene3D" id="2.30.30.40">
    <property type="entry name" value="SH3 Domains"/>
    <property type="match status" value="1"/>
</dbReference>
<comment type="caution">
    <text evidence="6">The sequence shown here is derived from an EMBL/GenBank/DDBJ whole genome shotgun (WGS) entry which is preliminary data.</text>
</comment>
<proteinExistence type="predicted"/>
<feature type="compositionally biased region" description="Polar residues" evidence="3">
    <location>
        <begin position="563"/>
        <end position="575"/>
    </location>
</feature>
<gene>
    <name evidence="6" type="ORF">ATC70_007063</name>
</gene>
<reference evidence="6 7" key="1">
    <citation type="submission" date="2022-11" db="EMBL/GenBank/DDBJ databases">
        <title>Mucor velutinosus strain NIH1002 WGS.</title>
        <authorList>
            <person name="Subramanian P."/>
            <person name="Mullikin J.C."/>
            <person name="Segre J.A."/>
            <person name="Zelazny A.M."/>
        </authorList>
    </citation>
    <scope>NUCLEOTIDE SEQUENCE [LARGE SCALE GENOMIC DNA]</scope>
    <source>
        <strain evidence="6 7">NIH1002</strain>
    </source>
</reference>
<dbReference type="EMBL" id="JASEJX010000038">
    <property type="protein sequence ID" value="KAK4509761.1"/>
    <property type="molecule type" value="Genomic_DNA"/>
</dbReference>
<dbReference type="InterPro" id="IPR004148">
    <property type="entry name" value="BAR_dom"/>
</dbReference>
<dbReference type="GO" id="GO:0015629">
    <property type="term" value="C:actin cytoskeleton"/>
    <property type="evidence" value="ECO:0007669"/>
    <property type="project" value="TreeGrafter"/>
</dbReference>
<dbReference type="GeneID" id="89950749"/>
<accession>A0AAN7D332</accession>
<dbReference type="InterPro" id="IPR036028">
    <property type="entry name" value="SH3-like_dom_sf"/>
</dbReference>
<feature type="compositionally biased region" description="Basic and acidic residues" evidence="3">
    <location>
        <begin position="352"/>
        <end position="370"/>
    </location>
</feature>
<dbReference type="Gene3D" id="1.20.1270.60">
    <property type="entry name" value="Arfaptin homology (AH) domain/BAR domain"/>
    <property type="match status" value="1"/>
</dbReference>
<evidence type="ECO:0000259" key="4">
    <source>
        <dbReference type="PROSITE" id="PS50002"/>
    </source>
</evidence>
<dbReference type="SUPFAM" id="SSF103657">
    <property type="entry name" value="BAR/IMD domain-like"/>
    <property type="match status" value="1"/>
</dbReference>
<evidence type="ECO:0000256" key="2">
    <source>
        <dbReference type="PROSITE-ProRule" id="PRU00192"/>
    </source>
</evidence>
<feature type="compositionally biased region" description="Low complexity" evidence="3">
    <location>
        <begin position="519"/>
        <end position="548"/>
    </location>
</feature>
<evidence type="ECO:0000313" key="7">
    <source>
        <dbReference type="Proteomes" id="UP001304243"/>
    </source>
</evidence>
<feature type="region of interest" description="Disordered" evidence="3">
    <location>
        <begin position="517"/>
        <end position="594"/>
    </location>
</feature>
<dbReference type="SUPFAM" id="SSF50044">
    <property type="entry name" value="SH3-domain"/>
    <property type="match status" value="1"/>
</dbReference>
<feature type="compositionally biased region" description="Polar residues" evidence="3">
    <location>
        <begin position="458"/>
        <end position="468"/>
    </location>
</feature>
<feature type="compositionally biased region" description="Low complexity" evidence="3">
    <location>
        <begin position="483"/>
        <end position="492"/>
    </location>
</feature>
<feature type="compositionally biased region" description="Low complexity" evidence="3">
    <location>
        <begin position="313"/>
        <end position="336"/>
    </location>
</feature>
<dbReference type="PRINTS" id="PR00452">
    <property type="entry name" value="SH3DOMAIN"/>
</dbReference>
<dbReference type="SMART" id="SM00326">
    <property type="entry name" value="SH3"/>
    <property type="match status" value="1"/>
</dbReference>
<dbReference type="InterPro" id="IPR046982">
    <property type="entry name" value="BIN3/RVS161-like"/>
</dbReference>
<feature type="compositionally biased region" description="Basic and acidic residues" evidence="3">
    <location>
        <begin position="378"/>
        <end position="391"/>
    </location>
</feature>